<comment type="similarity">
    <text evidence="7">Belongs to the YfgM family.</text>
</comment>
<evidence type="ECO:0000256" key="5">
    <source>
        <dbReference type="ARBA" id="ARBA00023136"/>
    </source>
</evidence>
<evidence type="ECO:0000313" key="12">
    <source>
        <dbReference type="Proteomes" id="UP000502260"/>
    </source>
</evidence>
<dbReference type="EMBL" id="AP022853">
    <property type="protein sequence ID" value="BCB27774.1"/>
    <property type="molecule type" value="Genomic_DNA"/>
</dbReference>
<evidence type="ECO:0000256" key="7">
    <source>
        <dbReference type="ARBA" id="ARBA00024197"/>
    </source>
</evidence>
<keyword evidence="3 9" id="KW-0812">Transmembrane</keyword>
<dbReference type="PANTHER" id="PTHR38035:SF1">
    <property type="entry name" value="ANCILLARY SECYEG TRANSLOCON SUBUNIT"/>
    <property type="match status" value="1"/>
</dbReference>
<accession>A0A6F8VDL8</accession>
<dbReference type="GO" id="GO:0005886">
    <property type="term" value="C:plasma membrane"/>
    <property type="evidence" value="ECO:0007669"/>
    <property type="project" value="UniProtKB-SubCell"/>
</dbReference>
<dbReference type="PANTHER" id="PTHR38035">
    <property type="entry name" value="UPF0070 PROTEIN YFGM"/>
    <property type="match status" value="1"/>
</dbReference>
<keyword evidence="2" id="KW-1003">Cell membrane</keyword>
<dbReference type="InterPro" id="IPR018704">
    <property type="entry name" value="SecYEG/CpoB_TPR"/>
</dbReference>
<reference evidence="12" key="1">
    <citation type="submission" date="2020-03" db="EMBL/GenBank/DDBJ databases">
        <title>Complete genome sequence of sulfur-oxidizing bacterium skT11.</title>
        <authorList>
            <person name="Kanda M."/>
            <person name="Kojima H."/>
            <person name="Fukui M."/>
        </authorList>
    </citation>
    <scope>NUCLEOTIDE SEQUENCE [LARGE SCALE GENOMIC DNA]</scope>
    <source>
        <strain evidence="12">skT11</strain>
    </source>
</reference>
<dbReference type="Gene3D" id="1.25.40.10">
    <property type="entry name" value="Tetratricopeptide repeat domain"/>
    <property type="match status" value="1"/>
</dbReference>
<name>A0A6F8VDL8_9PROT</name>
<evidence type="ECO:0000256" key="8">
    <source>
        <dbReference type="ARBA" id="ARBA00024235"/>
    </source>
</evidence>
<evidence type="ECO:0000313" key="11">
    <source>
        <dbReference type="EMBL" id="BCB27774.1"/>
    </source>
</evidence>
<evidence type="ECO:0000256" key="1">
    <source>
        <dbReference type="ARBA" id="ARBA00004401"/>
    </source>
</evidence>
<feature type="transmembrane region" description="Helical" evidence="9">
    <location>
        <begin position="25"/>
        <end position="42"/>
    </location>
</feature>
<keyword evidence="4 9" id="KW-1133">Transmembrane helix</keyword>
<keyword evidence="5 9" id="KW-0472">Membrane</keyword>
<comment type="subcellular location">
    <subcellularLocation>
        <location evidence="1">Cell membrane</location>
        <topology evidence="1">Single-pass type II membrane protein</topology>
    </subcellularLocation>
</comment>
<evidence type="ECO:0000256" key="6">
    <source>
        <dbReference type="ARBA" id="ARBA00023186"/>
    </source>
</evidence>
<dbReference type="AlphaFoldDB" id="A0A6F8VDL8"/>
<dbReference type="Pfam" id="PF09976">
    <property type="entry name" value="TPR_21"/>
    <property type="match status" value="1"/>
</dbReference>
<dbReference type="InterPro" id="IPR026039">
    <property type="entry name" value="YfgM"/>
</dbReference>
<gene>
    <name evidence="11" type="ORF">SKTS_26600</name>
</gene>
<proteinExistence type="inferred from homology"/>
<organism evidence="11 12">
    <name type="scientific">Sulfurimicrobium lacus</name>
    <dbReference type="NCBI Taxonomy" id="2715678"/>
    <lineage>
        <taxon>Bacteria</taxon>
        <taxon>Pseudomonadati</taxon>
        <taxon>Pseudomonadota</taxon>
        <taxon>Betaproteobacteria</taxon>
        <taxon>Nitrosomonadales</taxon>
        <taxon>Sulfuricellaceae</taxon>
        <taxon>Sulfurimicrobium</taxon>
    </lineage>
</organism>
<dbReference type="SUPFAM" id="SSF48452">
    <property type="entry name" value="TPR-like"/>
    <property type="match status" value="1"/>
</dbReference>
<evidence type="ECO:0000256" key="4">
    <source>
        <dbReference type="ARBA" id="ARBA00022989"/>
    </source>
</evidence>
<keyword evidence="6" id="KW-0143">Chaperone</keyword>
<keyword evidence="12" id="KW-1185">Reference proteome</keyword>
<dbReference type="Proteomes" id="UP000502260">
    <property type="component" value="Chromosome"/>
</dbReference>
<dbReference type="InterPro" id="IPR011990">
    <property type="entry name" value="TPR-like_helical_dom_sf"/>
</dbReference>
<dbReference type="GO" id="GO:0044877">
    <property type="term" value="F:protein-containing complex binding"/>
    <property type="evidence" value="ECO:0007669"/>
    <property type="project" value="InterPro"/>
</dbReference>
<dbReference type="KEGG" id="slac:SKTS_26600"/>
<sequence length="209" mass="22615">MAYDLEEQEQIDAIKAWWKQNGNTVLLSVAVFVAIVAGIQGWRAYQHKQAGQAAGLYEVLQGAADSHDVNKVREAAGQLIENFPRTSYATHAALVAANANYESGDAKSAKAQLQWVLGHNESDEVRDVARLRLAGILLDEKNYGEALKQLETKHGAAFDGLYADLKGDVLLASGKESEAQASYKLALEKIDPTSAYRGLVQMKLDGLGG</sequence>
<protein>
    <recommendedName>
        <fullName evidence="8">Ancillary SecYEG translocon subunit</fullName>
    </recommendedName>
</protein>
<dbReference type="RefSeq" id="WP_173066029.1">
    <property type="nucleotide sequence ID" value="NZ_AP022853.1"/>
</dbReference>
<feature type="domain" description="Ancillary SecYEG translocon subunit/Cell division coordinator CpoB TPR" evidence="10">
    <location>
        <begin position="15"/>
        <end position="208"/>
    </location>
</feature>
<evidence type="ECO:0000259" key="10">
    <source>
        <dbReference type="Pfam" id="PF09976"/>
    </source>
</evidence>
<dbReference type="PIRSF" id="PIRSF006170">
    <property type="entry name" value="YfgM"/>
    <property type="match status" value="1"/>
</dbReference>
<evidence type="ECO:0000256" key="2">
    <source>
        <dbReference type="ARBA" id="ARBA00022475"/>
    </source>
</evidence>
<evidence type="ECO:0000256" key="9">
    <source>
        <dbReference type="SAM" id="Phobius"/>
    </source>
</evidence>
<evidence type="ECO:0000256" key="3">
    <source>
        <dbReference type="ARBA" id="ARBA00022692"/>
    </source>
</evidence>